<reference evidence="2" key="1">
    <citation type="submission" date="2021-01" db="EMBL/GenBank/DDBJ databases">
        <authorList>
            <person name="Corre E."/>
            <person name="Pelletier E."/>
            <person name="Niang G."/>
            <person name="Scheremetjew M."/>
            <person name="Finn R."/>
            <person name="Kale V."/>
            <person name="Holt S."/>
            <person name="Cochrane G."/>
            <person name="Meng A."/>
            <person name="Brown T."/>
            <person name="Cohen L."/>
        </authorList>
    </citation>
    <scope>NUCLEOTIDE SEQUENCE</scope>
    <source>
        <strain evidence="2">CCMP2058</strain>
    </source>
</reference>
<dbReference type="EMBL" id="HBEM01005359">
    <property type="protein sequence ID" value="CAD8435870.1"/>
    <property type="molecule type" value="Transcribed_RNA"/>
</dbReference>
<proteinExistence type="predicted"/>
<evidence type="ECO:0000313" key="2">
    <source>
        <dbReference type="EMBL" id="CAD8435870.1"/>
    </source>
</evidence>
<organism evidence="2">
    <name type="scientific">Amorphochlora amoebiformis</name>
    <dbReference type="NCBI Taxonomy" id="1561963"/>
    <lineage>
        <taxon>Eukaryota</taxon>
        <taxon>Sar</taxon>
        <taxon>Rhizaria</taxon>
        <taxon>Cercozoa</taxon>
        <taxon>Chlorarachniophyceae</taxon>
        <taxon>Amorphochlora</taxon>
    </lineage>
</organism>
<gene>
    <name evidence="2" type="ORF">LAMO00422_LOCUS3748</name>
</gene>
<protein>
    <recommendedName>
        <fullName evidence="1">Limiting CO2-inducible protein B/C beta carbonyic anhydrase domain-containing protein</fullName>
    </recommendedName>
</protein>
<dbReference type="Pfam" id="PF18599">
    <property type="entry name" value="LCIB_C_CA"/>
    <property type="match status" value="1"/>
</dbReference>
<accession>A0A7S0CWM5</accession>
<sequence>MTKDTTACGSCMAAYEAAQKLKRTNYGSNNSACHPSFWKPNFFLYEGKKETELIGDKQQNVVNKVVRDFLPLIKESKENPAVALANLMYEKIKQEILKIIPDDFPAPIGLIGGVHINTDKQERIEDFFVVKDVLLRRGPNKKFDDLTKEYYASLPN</sequence>
<dbReference type="InterPro" id="IPR040703">
    <property type="entry name" value="LCIB/C_CA"/>
</dbReference>
<evidence type="ECO:0000259" key="1">
    <source>
        <dbReference type="Pfam" id="PF18599"/>
    </source>
</evidence>
<dbReference type="AlphaFoldDB" id="A0A7S0CWM5"/>
<feature type="domain" description="Limiting CO2-inducible protein B/C beta carbonyic anhydrase" evidence="1">
    <location>
        <begin position="2"/>
        <end position="133"/>
    </location>
</feature>
<name>A0A7S0CWM5_9EUKA</name>